<dbReference type="AlphaFoldDB" id="V5GBS5"/>
<gene>
    <name evidence="3" type="ORF">PVAR5_8221</name>
</gene>
<evidence type="ECO:0000313" key="4">
    <source>
        <dbReference type="Proteomes" id="UP000018001"/>
    </source>
</evidence>
<sequence length="285" mass="28865">MIASAPAILLGAIASVVAAQTVDIFLPEYGRYSDSLVAQNVGEDAGVTTYLIGCGPQELYSLPCFEHPTGVGRDGETPPICTGDLSYNTYMKDSCVASSATLLEGPSTIVFINPSDNNIFIDCSVAGTESAICTMSNSELSLVDTISGDQFSFYHVPLTTGLTANGPLPTLKAGGSISTSSTASRTSFATSLSPKATVSTVAPSTTPIITPSASLTSSNHLTTSSNLSSSSHITALQSTTQATPSSSNTATATPIATETDSGATALSRWMMGAAAAAVVAVAAIL</sequence>
<dbReference type="Proteomes" id="UP000018001">
    <property type="component" value="Unassembled WGS sequence"/>
</dbReference>
<dbReference type="InParanoid" id="V5GBS5"/>
<dbReference type="OrthoDB" id="4991875at2759"/>
<evidence type="ECO:0000256" key="2">
    <source>
        <dbReference type="SAM" id="SignalP"/>
    </source>
</evidence>
<name>V5GBS5_BYSSN</name>
<comment type="caution">
    <text evidence="3">The sequence shown here is derived from an EMBL/GenBank/DDBJ whole genome shotgun (WGS) entry which is preliminary data.</text>
</comment>
<keyword evidence="4" id="KW-1185">Reference proteome</keyword>
<organism evidence="3 4">
    <name type="scientific">Byssochlamys spectabilis (strain No. 5 / NBRC 109023)</name>
    <name type="common">Paecilomyces variotii</name>
    <dbReference type="NCBI Taxonomy" id="1356009"/>
    <lineage>
        <taxon>Eukaryota</taxon>
        <taxon>Fungi</taxon>
        <taxon>Dikarya</taxon>
        <taxon>Ascomycota</taxon>
        <taxon>Pezizomycotina</taxon>
        <taxon>Eurotiomycetes</taxon>
        <taxon>Eurotiomycetidae</taxon>
        <taxon>Eurotiales</taxon>
        <taxon>Thermoascaceae</taxon>
        <taxon>Paecilomyces</taxon>
    </lineage>
</organism>
<keyword evidence="2" id="KW-0732">Signal</keyword>
<accession>V5GBS5</accession>
<proteinExistence type="predicted"/>
<feature type="region of interest" description="Disordered" evidence="1">
    <location>
        <begin position="236"/>
        <end position="256"/>
    </location>
</feature>
<evidence type="ECO:0000256" key="1">
    <source>
        <dbReference type="SAM" id="MobiDB-lite"/>
    </source>
</evidence>
<dbReference type="HOGENOM" id="CLU_976583_0_0_1"/>
<reference evidence="4" key="1">
    <citation type="journal article" date="2014" name="Genome Announc.">
        <title>Draft genome sequence of the formaldehyde-resistant fungus Byssochlamys spectabilis No. 5 (anamorph Paecilomyces variotii No. 5) (NBRC109023).</title>
        <authorList>
            <person name="Oka T."/>
            <person name="Ekino K."/>
            <person name="Fukuda K."/>
            <person name="Nomura Y."/>
        </authorList>
    </citation>
    <scope>NUCLEOTIDE SEQUENCE [LARGE SCALE GENOMIC DNA]</scope>
    <source>
        <strain evidence="4">No. 5 / NBRC 109023</strain>
    </source>
</reference>
<protein>
    <recommendedName>
        <fullName evidence="5">GPI anchored protein</fullName>
    </recommendedName>
</protein>
<feature type="chain" id="PRO_5004736963" description="GPI anchored protein" evidence="2">
    <location>
        <begin position="20"/>
        <end position="285"/>
    </location>
</feature>
<evidence type="ECO:0008006" key="5">
    <source>
        <dbReference type="Google" id="ProtNLM"/>
    </source>
</evidence>
<dbReference type="EMBL" id="BAUL01000300">
    <property type="protein sequence ID" value="GAD99506.1"/>
    <property type="molecule type" value="Genomic_DNA"/>
</dbReference>
<evidence type="ECO:0000313" key="3">
    <source>
        <dbReference type="EMBL" id="GAD99506.1"/>
    </source>
</evidence>
<feature type="signal peptide" evidence="2">
    <location>
        <begin position="1"/>
        <end position="19"/>
    </location>
</feature>